<evidence type="ECO:0000256" key="1">
    <source>
        <dbReference type="SAM" id="Phobius"/>
    </source>
</evidence>
<feature type="transmembrane region" description="Helical" evidence="1">
    <location>
        <begin position="30"/>
        <end position="56"/>
    </location>
</feature>
<protein>
    <recommendedName>
        <fullName evidence="4">DUF4190 domain-containing protein</fullName>
    </recommendedName>
</protein>
<evidence type="ECO:0000313" key="2">
    <source>
        <dbReference type="EMBL" id="RDI67931.1"/>
    </source>
</evidence>
<keyword evidence="1" id="KW-0472">Membrane</keyword>
<accession>A0A370ICV8</accession>
<organism evidence="2 3">
    <name type="scientific">Nocardia pseudobrasiliensis</name>
    <dbReference type="NCBI Taxonomy" id="45979"/>
    <lineage>
        <taxon>Bacteria</taxon>
        <taxon>Bacillati</taxon>
        <taxon>Actinomycetota</taxon>
        <taxon>Actinomycetes</taxon>
        <taxon>Mycobacteriales</taxon>
        <taxon>Nocardiaceae</taxon>
        <taxon>Nocardia</taxon>
    </lineage>
</organism>
<dbReference type="Proteomes" id="UP000254869">
    <property type="component" value="Unassembled WGS sequence"/>
</dbReference>
<reference evidence="2 3" key="1">
    <citation type="submission" date="2018-07" db="EMBL/GenBank/DDBJ databases">
        <title>Genomic Encyclopedia of Type Strains, Phase IV (KMG-IV): sequencing the most valuable type-strain genomes for metagenomic binning, comparative biology and taxonomic classification.</title>
        <authorList>
            <person name="Goeker M."/>
        </authorList>
    </citation>
    <scope>NUCLEOTIDE SEQUENCE [LARGE SCALE GENOMIC DNA]</scope>
    <source>
        <strain evidence="2 3">DSM 44290</strain>
    </source>
</reference>
<dbReference type="RefSeq" id="WP_067992258.1">
    <property type="nucleotide sequence ID" value="NZ_QQBC01000002.1"/>
</dbReference>
<feature type="transmembrane region" description="Helical" evidence="1">
    <location>
        <begin position="68"/>
        <end position="89"/>
    </location>
</feature>
<proteinExistence type="predicted"/>
<evidence type="ECO:0000313" key="3">
    <source>
        <dbReference type="Proteomes" id="UP000254869"/>
    </source>
</evidence>
<sequence length="95" mass="9863">MRAPALTAMDGRRAGDDARRRACVAVGLGVVAMLLCWTVFGGIFFGTAACVVAHAVRVSRPEPRIRRASIAASLLGIVAGVAAIAMIPIEFTPTV</sequence>
<evidence type="ECO:0008006" key="4">
    <source>
        <dbReference type="Google" id="ProtNLM"/>
    </source>
</evidence>
<keyword evidence="1" id="KW-0812">Transmembrane</keyword>
<keyword evidence="1" id="KW-1133">Transmembrane helix</keyword>
<gene>
    <name evidence="2" type="ORF">DFR76_102332</name>
</gene>
<dbReference type="AlphaFoldDB" id="A0A370ICV8"/>
<keyword evidence="3" id="KW-1185">Reference proteome</keyword>
<dbReference type="EMBL" id="QQBC01000002">
    <property type="protein sequence ID" value="RDI67931.1"/>
    <property type="molecule type" value="Genomic_DNA"/>
</dbReference>
<comment type="caution">
    <text evidence="2">The sequence shown here is derived from an EMBL/GenBank/DDBJ whole genome shotgun (WGS) entry which is preliminary data.</text>
</comment>
<name>A0A370ICV8_9NOCA</name>